<dbReference type="AlphaFoldDB" id="C7LPR7"/>
<organism evidence="6 7">
    <name type="scientific">Desulfomicrobium baculatum (strain DSM 4028 / VKM B-1378 / X)</name>
    <name type="common">Desulfovibrio baculatus</name>
    <dbReference type="NCBI Taxonomy" id="525897"/>
    <lineage>
        <taxon>Bacteria</taxon>
        <taxon>Pseudomonadati</taxon>
        <taxon>Thermodesulfobacteriota</taxon>
        <taxon>Desulfovibrionia</taxon>
        <taxon>Desulfovibrionales</taxon>
        <taxon>Desulfomicrobiaceae</taxon>
        <taxon>Desulfomicrobium</taxon>
    </lineage>
</organism>
<dbReference type="PANTHER" id="PTHR43630">
    <property type="entry name" value="POLY-BETA-1,6-N-ACETYL-D-GLUCOSAMINE SYNTHASE"/>
    <property type="match status" value="1"/>
</dbReference>
<dbReference type="HOGENOM" id="CLU_046109_0_0_7"/>
<feature type="domain" description="Glycosyltransferase 2-like" evidence="5">
    <location>
        <begin position="43"/>
        <end position="172"/>
    </location>
</feature>
<evidence type="ECO:0000256" key="3">
    <source>
        <dbReference type="ARBA" id="ARBA00022679"/>
    </source>
</evidence>
<protein>
    <submittedName>
        <fullName evidence="6">Glycosyl transferase family 2</fullName>
    </submittedName>
</protein>
<accession>C7LPR7</accession>
<dbReference type="SUPFAM" id="SSF53448">
    <property type="entry name" value="Nucleotide-diphospho-sugar transferases"/>
    <property type="match status" value="1"/>
</dbReference>
<sequence>MNALFWISLLTLAYAFAGYPLLVAILGRRRRSVPSGGELPSISVLLSVYNEERVIAAKIRNFLELDYPQDRIELLVVSDGSDDATEALVAQYASPQVRLLRQPSRGGKTRAINRAAREAAWDILVFTDANSMFRPDSMRKLIAPFALEDVGLVGGRSVYADKDGRETPGGLYRRYEEWIKEGESGLFSIVGADGAIYALRKELFEPLRPEYINDFLHPIQVVLRGKRAISEPSATVIEAGEESGGAELRRQTRIMAQSWLLCLRFSGDLLQAGRFGFLWQLVSHKILRWLTLPLLAVLGASAIAGAGSGVLQALVLFGLAALAVSAWAGFRGRGGISHAAWMFFILHWAAMLGLFRLAQGERFVTWNPRGN</sequence>
<dbReference type="Pfam" id="PF00535">
    <property type="entry name" value="Glycos_transf_2"/>
    <property type="match status" value="1"/>
</dbReference>
<keyword evidence="4" id="KW-0472">Membrane</keyword>
<dbReference type="eggNOG" id="COG1215">
    <property type="taxonomic scope" value="Bacteria"/>
</dbReference>
<keyword evidence="7" id="KW-1185">Reference proteome</keyword>
<dbReference type="InterPro" id="IPR029044">
    <property type="entry name" value="Nucleotide-diphossugar_trans"/>
</dbReference>
<dbReference type="OrthoDB" id="9802632at2"/>
<feature type="transmembrane region" description="Helical" evidence="4">
    <location>
        <begin position="6"/>
        <end position="26"/>
    </location>
</feature>
<dbReference type="GO" id="GO:0016757">
    <property type="term" value="F:glycosyltransferase activity"/>
    <property type="evidence" value="ECO:0007669"/>
    <property type="project" value="UniProtKB-KW"/>
</dbReference>
<evidence type="ECO:0000256" key="2">
    <source>
        <dbReference type="ARBA" id="ARBA00022676"/>
    </source>
</evidence>
<dbReference type="InterPro" id="IPR001173">
    <property type="entry name" value="Glyco_trans_2-like"/>
</dbReference>
<dbReference type="Gene3D" id="3.90.550.10">
    <property type="entry name" value="Spore Coat Polysaccharide Biosynthesis Protein SpsA, Chain A"/>
    <property type="match status" value="1"/>
</dbReference>
<comment type="similarity">
    <text evidence="1">Belongs to the glycosyltransferase 2 family.</text>
</comment>
<evidence type="ECO:0000313" key="7">
    <source>
        <dbReference type="Proteomes" id="UP000002216"/>
    </source>
</evidence>
<dbReference type="EMBL" id="CP001629">
    <property type="protein sequence ID" value="ACU90296.1"/>
    <property type="molecule type" value="Genomic_DNA"/>
</dbReference>
<evidence type="ECO:0000313" key="6">
    <source>
        <dbReference type="EMBL" id="ACU90296.1"/>
    </source>
</evidence>
<dbReference type="PANTHER" id="PTHR43630:SF1">
    <property type="entry name" value="POLY-BETA-1,6-N-ACETYL-D-GLUCOSAMINE SYNTHASE"/>
    <property type="match status" value="1"/>
</dbReference>
<evidence type="ECO:0000256" key="4">
    <source>
        <dbReference type="SAM" id="Phobius"/>
    </source>
</evidence>
<dbReference type="KEGG" id="dba:Dbac_2214"/>
<dbReference type="RefSeq" id="WP_015774385.1">
    <property type="nucleotide sequence ID" value="NC_013173.1"/>
</dbReference>
<keyword evidence="2" id="KW-0328">Glycosyltransferase</keyword>
<feature type="transmembrane region" description="Helical" evidence="4">
    <location>
        <begin position="339"/>
        <end position="358"/>
    </location>
</feature>
<keyword evidence="4" id="KW-0812">Transmembrane</keyword>
<gene>
    <name evidence="6" type="ordered locus">Dbac_2214</name>
</gene>
<reference evidence="6 7" key="1">
    <citation type="journal article" date="2009" name="Stand. Genomic Sci.">
        <title>Complete genome sequence of Desulfomicrobium baculatum type strain (X).</title>
        <authorList>
            <person name="Copeland A."/>
            <person name="Spring S."/>
            <person name="Goker M."/>
            <person name="Schneider S."/>
            <person name="Lapidus A."/>
            <person name="Del Rio T.G."/>
            <person name="Tice H."/>
            <person name="Cheng J.F."/>
            <person name="Chen F."/>
            <person name="Nolan M."/>
            <person name="Bruce D."/>
            <person name="Goodwin L."/>
            <person name="Pitluck S."/>
            <person name="Ivanova N."/>
            <person name="Mavrommatis K."/>
            <person name="Ovchinnikova G."/>
            <person name="Pati A."/>
            <person name="Chen A."/>
            <person name="Palaniappan K."/>
            <person name="Land M."/>
            <person name="Hauser L."/>
            <person name="Chang Y.J."/>
            <person name="Jeffries C.C."/>
            <person name="Meincke L."/>
            <person name="Sims D."/>
            <person name="Brettin T."/>
            <person name="Detter J.C."/>
            <person name="Han C."/>
            <person name="Chain P."/>
            <person name="Bristow J."/>
            <person name="Eisen J.A."/>
            <person name="Markowitz V."/>
            <person name="Hugenholtz P."/>
            <person name="Kyrpides N.C."/>
            <person name="Klenk H.P."/>
            <person name="Lucas S."/>
        </authorList>
    </citation>
    <scope>NUCLEOTIDE SEQUENCE [LARGE SCALE GENOMIC DNA]</scope>
    <source>
        <strain evidence="7">DSM 4028 / VKM B-1378 / X</strain>
    </source>
</reference>
<keyword evidence="3 6" id="KW-0808">Transferase</keyword>
<evidence type="ECO:0000256" key="1">
    <source>
        <dbReference type="ARBA" id="ARBA00006739"/>
    </source>
</evidence>
<name>C7LPR7_DESBD</name>
<evidence type="ECO:0000259" key="5">
    <source>
        <dbReference type="Pfam" id="PF00535"/>
    </source>
</evidence>
<dbReference type="CAZy" id="GT2">
    <property type="family name" value="Glycosyltransferase Family 2"/>
</dbReference>
<keyword evidence="4" id="KW-1133">Transmembrane helix</keyword>
<dbReference type="CDD" id="cd06439">
    <property type="entry name" value="CESA_like_1"/>
    <property type="match status" value="1"/>
</dbReference>
<proteinExistence type="inferred from homology"/>
<dbReference type="STRING" id="525897.Dbac_2214"/>
<dbReference type="Proteomes" id="UP000002216">
    <property type="component" value="Chromosome"/>
</dbReference>